<evidence type="ECO:0000259" key="1">
    <source>
        <dbReference type="PROSITE" id="PS50181"/>
    </source>
</evidence>
<dbReference type="SUPFAM" id="SSF81383">
    <property type="entry name" value="F-box domain"/>
    <property type="match status" value="1"/>
</dbReference>
<reference evidence="3" key="1">
    <citation type="journal article" date="2017" name="Nature">
        <title>The sunflower genome provides insights into oil metabolism, flowering and Asterid evolution.</title>
        <authorList>
            <person name="Badouin H."/>
            <person name="Gouzy J."/>
            <person name="Grassa C.J."/>
            <person name="Murat F."/>
            <person name="Staton S.E."/>
            <person name="Cottret L."/>
            <person name="Lelandais-Briere C."/>
            <person name="Owens G.L."/>
            <person name="Carrere S."/>
            <person name="Mayjonade B."/>
            <person name="Legrand L."/>
            <person name="Gill N."/>
            <person name="Kane N.C."/>
            <person name="Bowers J.E."/>
            <person name="Hubner S."/>
            <person name="Bellec A."/>
            <person name="Berard A."/>
            <person name="Berges H."/>
            <person name="Blanchet N."/>
            <person name="Boniface M.C."/>
            <person name="Brunel D."/>
            <person name="Catrice O."/>
            <person name="Chaidir N."/>
            <person name="Claudel C."/>
            <person name="Donnadieu C."/>
            <person name="Faraut T."/>
            <person name="Fievet G."/>
            <person name="Helmstetter N."/>
            <person name="King M."/>
            <person name="Knapp S.J."/>
            <person name="Lai Z."/>
            <person name="Le Paslier M.C."/>
            <person name="Lippi Y."/>
            <person name="Lorenzon L."/>
            <person name="Mandel J.R."/>
            <person name="Marage G."/>
            <person name="Marchand G."/>
            <person name="Marquand E."/>
            <person name="Bret-Mestries E."/>
            <person name="Morien E."/>
            <person name="Nambeesan S."/>
            <person name="Nguyen T."/>
            <person name="Pegot-Espagnet P."/>
            <person name="Pouilly N."/>
            <person name="Raftis F."/>
            <person name="Sallet E."/>
            <person name="Schiex T."/>
            <person name="Thomas J."/>
            <person name="Vandecasteele C."/>
            <person name="Vares D."/>
            <person name="Vear F."/>
            <person name="Vautrin S."/>
            <person name="Crespi M."/>
            <person name="Mangin B."/>
            <person name="Burke J.M."/>
            <person name="Salse J."/>
            <person name="Munos S."/>
            <person name="Vincourt P."/>
            <person name="Rieseberg L.H."/>
            <person name="Langlade N.B."/>
        </authorList>
    </citation>
    <scope>NUCLEOTIDE SEQUENCE [LARGE SCALE GENOMIC DNA]</scope>
    <source>
        <strain evidence="3">cv. SF193</strain>
    </source>
</reference>
<evidence type="ECO:0000313" key="3">
    <source>
        <dbReference type="Proteomes" id="UP000215914"/>
    </source>
</evidence>
<dbReference type="Pfam" id="PF23622">
    <property type="entry name" value="LRR_At1g61320_AtMIF1"/>
    <property type="match status" value="1"/>
</dbReference>
<dbReference type="SMART" id="SM00256">
    <property type="entry name" value="FBOX"/>
    <property type="match status" value="1"/>
</dbReference>
<dbReference type="SUPFAM" id="SSF52047">
    <property type="entry name" value="RNI-like"/>
    <property type="match status" value="1"/>
</dbReference>
<evidence type="ECO:0000313" key="2">
    <source>
        <dbReference type="EMBL" id="OTG37462.1"/>
    </source>
</evidence>
<dbReference type="InterPro" id="IPR036047">
    <property type="entry name" value="F-box-like_dom_sf"/>
</dbReference>
<gene>
    <name evidence="2" type="ORF">HannXRQ_Chr01g0019091</name>
</gene>
<dbReference type="Gene3D" id="3.80.10.10">
    <property type="entry name" value="Ribonuclease Inhibitor"/>
    <property type="match status" value="1"/>
</dbReference>
<dbReference type="InterPro" id="IPR053781">
    <property type="entry name" value="F-box_AtFBL13-like"/>
</dbReference>
<dbReference type="InterPro" id="IPR006566">
    <property type="entry name" value="FBD"/>
</dbReference>
<dbReference type="EMBL" id="CM007890">
    <property type="protein sequence ID" value="OTG37462.1"/>
    <property type="molecule type" value="Genomic_DNA"/>
</dbReference>
<name>A0A251VQY1_HELAN</name>
<keyword evidence="3" id="KW-1185">Reference proteome</keyword>
<sequence>MDCYAKMKNNKRRQVSVIEEDRISNLPEHLIDSILERLPIQDVIRTSILSKKWRYKWRTMRAVVFDEQISKKLAKNGAFGRHGFIRVINQVLLLHKGSISKFYLCIPDMFLDSFQDVNQWMLYLSTKGVKDFTIANSNQRYQLPRCVFSCLELRKLELNKCIFKPPLQFEGFLYLESLVFNNVDFTTDLGGTAINLPQLKKLIMRSCTKAYNLKIHATNLQVLLIMNCPDVMLLELLRSQRLGMVCLTLMKPMEDFVRLERMNLALMFANMSRLRWFYIDGHFLKVFIAEKPKWFPHAVNSLKRLWLIDFSLCDLDHLHGALCLLRNSPNLEELRMMHTQTESELMRCGEETTSSHLESPGCLDQTLNRLRIVELSPLQGSRPQLLFVKLLLAQSPSLEKFTIQSNGTLDPYKRFNIAKDVMRFPRASPKAEMIYLDPNSFILMFVIIHISNMVGGSEVLHLCRGGSAS</sequence>
<protein>
    <submittedName>
        <fullName evidence="2">Putative F-box domain, FBD domain, Leucine-rich repeat domain, L domain-like protein</fullName>
    </submittedName>
</protein>
<dbReference type="Gene3D" id="1.20.1280.50">
    <property type="match status" value="1"/>
</dbReference>
<dbReference type="InterPro" id="IPR001810">
    <property type="entry name" value="F-box_dom"/>
</dbReference>
<dbReference type="InterPro" id="IPR055357">
    <property type="entry name" value="LRR_At1g61320_AtMIF1"/>
</dbReference>
<dbReference type="AlphaFoldDB" id="A0A251VQY1"/>
<dbReference type="PANTHER" id="PTHR31639">
    <property type="entry name" value="F-BOX PROTEIN-LIKE"/>
    <property type="match status" value="1"/>
</dbReference>
<feature type="domain" description="F-box" evidence="1">
    <location>
        <begin position="20"/>
        <end position="73"/>
    </location>
</feature>
<accession>A0A251VQY1</accession>
<dbReference type="InParanoid" id="A0A251VQY1"/>
<proteinExistence type="predicted"/>
<dbReference type="InterPro" id="IPR032675">
    <property type="entry name" value="LRR_dom_sf"/>
</dbReference>
<dbReference type="PROSITE" id="PS50181">
    <property type="entry name" value="FBOX"/>
    <property type="match status" value="1"/>
</dbReference>
<dbReference type="Proteomes" id="UP000215914">
    <property type="component" value="Chromosome 1"/>
</dbReference>
<dbReference type="Pfam" id="PF00646">
    <property type="entry name" value="F-box"/>
    <property type="match status" value="1"/>
</dbReference>
<dbReference type="OMA" id="FVIIHIS"/>
<dbReference type="PANTHER" id="PTHR31639:SF333">
    <property type="entry name" value="F-BOX DOMAIN, FBD DOMAIN, LEUCINE-RICH REPEAT DOMAIN, L DOMAIN-LIKE PROTEIN-RELATED"/>
    <property type="match status" value="1"/>
</dbReference>
<dbReference type="CDD" id="cd22160">
    <property type="entry name" value="F-box_AtFBL13-like"/>
    <property type="match status" value="1"/>
</dbReference>
<organism evidence="2 3">
    <name type="scientific">Helianthus annuus</name>
    <name type="common">Common sunflower</name>
    <dbReference type="NCBI Taxonomy" id="4232"/>
    <lineage>
        <taxon>Eukaryota</taxon>
        <taxon>Viridiplantae</taxon>
        <taxon>Streptophyta</taxon>
        <taxon>Embryophyta</taxon>
        <taxon>Tracheophyta</taxon>
        <taxon>Spermatophyta</taxon>
        <taxon>Magnoliopsida</taxon>
        <taxon>eudicotyledons</taxon>
        <taxon>Gunneridae</taxon>
        <taxon>Pentapetalae</taxon>
        <taxon>asterids</taxon>
        <taxon>campanulids</taxon>
        <taxon>Asterales</taxon>
        <taxon>Asteraceae</taxon>
        <taxon>Asteroideae</taxon>
        <taxon>Heliantheae alliance</taxon>
        <taxon>Heliantheae</taxon>
        <taxon>Helianthus</taxon>
    </lineage>
</organism>
<dbReference type="SMART" id="SM00579">
    <property type="entry name" value="FBD"/>
    <property type="match status" value="1"/>
</dbReference>